<keyword evidence="2" id="KW-1185">Reference proteome</keyword>
<organism evidence="1 2">
    <name type="scientific">Enterobacter pasteurii</name>
    <dbReference type="NCBI Taxonomy" id="3029761"/>
    <lineage>
        <taxon>Bacteria</taxon>
        <taxon>Pseudomonadati</taxon>
        <taxon>Pseudomonadota</taxon>
        <taxon>Gammaproteobacteria</taxon>
        <taxon>Enterobacterales</taxon>
        <taxon>Enterobacteriaceae</taxon>
        <taxon>Enterobacter</taxon>
        <taxon>Enterobacter cloacae complex</taxon>
    </lineage>
</organism>
<evidence type="ECO:0000313" key="2">
    <source>
        <dbReference type="Proteomes" id="UP001296720"/>
    </source>
</evidence>
<accession>A0ABR9QAJ0</accession>
<name>A0ABR9QAJ0_9ENTR</name>
<sequence>MAITVRTEAIKEMCQLRDNAHKARKAPATSVPASWKLTPQQQAFIDVFAEDEPKRQ</sequence>
<evidence type="ECO:0000313" key="1">
    <source>
        <dbReference type="EMBL" id="MBE4855860.1"/>
    </source>
</evidence>
<dbReference type="Proteomes" id="UP001296720">
    <property type="component" value="Unassembled WGS sequence"/>
</dbReference>
<proteinExistence type="predicted"/>
<dbReference type="EMBL" id="JADBRO010000020">
    <property type="protein sequence ID" value="MBE4855860.1"/>
    <property type="molecule type" value="Genomic_DNA"/>
</dbReference>
<reference evidence="1 2" key="1">
    <citation type="submission" date="2020-10" db="EMBL/GenBank/DDBJ databases">
        <title>High risk of septic shock deaths with Enterobacter bugandensis among Enterobacter cloacae complex isolates that physiologically colonize newborns in neonatal intensive care unit bis.</title>
        <authorList>
            <person name="Girlich D."/>
            <person name="Ouzani S."/>
            <person name="Emeraud C."/>
            <person name="Bonnin R.A."/>
            <person name="Gauthier L."/>
            <person name="Le Sache N."/>
            <person name="Mokhtari M."/>
            <person name="Langlois I."/>
            <person name="Begasse C."/>
            <person name="Arangia N."/>
            <person name="Fournier S."/>
            <person name="Fortineau N."/>
            <person name="Naas T."/>
            <person name="Dortet L."/>
        </authorList>
    </citation>
    <scope>NUCLEOTIDE SEQUENCE [LARGE SCALE GENOMIC DNA]</scope>
    <source>
        <strain evidence="1 2">P40RS</strain>
    </source>
</reference>
<protein>
    <submittedName>
        <fullName evidence="1">Uncharacterized protein</fullName>
    </submittedName>
</protein>
<dbReference type="RefSeq" id="WP_193355299.1">
    <property type="nucleotide sequence ID" value="NZ_JADBRO010000020.1"/>
</dbReference>
<comment type="caution">
    <text evidence="1">The sequence shown here is derived from an EMBL/GenBank/DDBJ whole genome shotgun (WGS) entry which is preliminary data.</text>
</comment>
<gene>
    <name evidence="1" type="ORF">IM311_17500</name>
</gene>